<evidence type="ECO:0000256" key="12">
    <source>
        <dbReference type="ARBA" id="ARBA00022759"/>
    </source>
</evidence>
<accession>A0A7R8ZZB0</accession>
<comment type="similarity">
    <text evidence="4">Belongs to the DNA2/NAM7 helicase family.</text>
</comment>
<dbReference type="GO" id="GO:0017116">
    <property type="term" value="F:single-stranded DNA helicase activity"/>
    <property type="evidence" value="ECO:0007669"/>
    <property type="project" value="InterPro"/>
</dbReference>
<evidence type="ECO:0000256" key="6">
    <source>
        <dbReference type="ARBA" id="ARBA00021516"/>
    </source>
</evidence>
<dbReference type="GO" id="GO:0046872">
    <property type="term" value="F:metal ion binding"/>
    <property type="evidence" value="ECO:0007669"/>
    <property type="project" value="UniProtKB-KW"/>
</dbReference>
<keyword evidence="12" id="KW-0255">Endonuclease</keyword>
<feature type="domain" description="DNA replication factor Dna2 N-terminal" evidence="24">
    <location>
        <begin position="247"/>
        <end position="434"/>
    </location>
</feature>
<feature type="region of interest" description="Disordered" evidence="23">
    <location>
        <begin position="1"/>
        <end position="54"/>
    </location>
</feature>
<dbReference type="EMBL" id="LR899788">
    <property type="protein sequence ID" value="CAD7242453.1"/>
    <property type="molecule type" value="Genomic_DNA"/>
</dbReference>
<dbReference type="EMBL" id="CAJPEV010000271">
    <property type="protein sequence ID" value="CAG0883234.1"/>
    <property type="molecule type" value="Genomic_DNA"/>
</dbReference>
<dbReference type="GO" id="GO:0004519">
    <property type="term" value="F:endonuclease activity"/>
    <property type="evidence" value="ECO:0007669"/>
    <property type="project" value="UniProtKB-KW"/>
</dbReference>
<evidence type="ECO:0000256" key="17">
    <source>
        <dbReference type="ARBA" id="ARBA00023014"/>
    </source>
</evidence>
<evidence type="ECO:0000256" key="18">
    <source>
        <dbReference type="ARBA" id="ARBA00023128"/>
    </source>
</evidence>
<keyword evidence="11" id="KW-0547">Nucleotide-binding</keyword>
<evidence type="ECO:0000256" key="21">
    <source>
        <dbReference type="ARBA" id="ARBA00032548"/>
    </source>
</evidence>
<dbReference type="SUPFAM" id="SSF52540">
    <property type="entry name" value="P-loop containing nucleoside triphosphate hydrolases"/>
    <property type="match status" value="1"/>
</dbReference>
<keyword evidence="13" id="KW-0378">Hydrolase</keyword>
<dbReference type="InterPro" id="IPR051827">
    <property type="entry name" value="Cas4_exonuclease"/>
</dbReference>
<dbReference type="InterPro" id="IPR027417">
    <property type="entry name" value="P-loop_NTPase"/>
</dbReference>
<comment type="catalytic activity">
    <reaction evidence="22">
        <text>ATP + H2O = ADP + phosphate + H(+)</text>
        <dbReference type="Rhea" id="RHEA:13065"/>
        <dbReference type="ChEBI" id="CHEBI:15377"/>
        <dbReference type="ChEBI" id="CHEBI:15378"/>
        <dbReference type="ChEBI" id="CHEBI:30616"/>
        <dbReference type="ChEBI" id="CHEBI:43474"/>
        <dbReference type="ChEBI" id="CHEBI:456216"/>
        <dbReference type="EC" id="3.6.4.12"/>
    </reaction>
</comment>
<dbReference type="GO" id="GO:0005634">
    <property type="term" value="C:nucleus"/>
    <property type="evidence" value="ECO:0007669"/>
    <property type="project" value="UniProtKB-SubCell"/>
</dbReference>
<comment type="cofactor">
    <cofactor evidence="1">
        <name>[4Fe-4S] cluster</name>
        <dbReference type="ChEBI" id="CHEBI:49883"/>
    </cofactor>
</comment>
<dbReference type="Gene3D" id="3.40.50.300">
    <property type="entry name" value="P-loop containing nucleotide triphosphate hydrolases"/>
    <property type="match status" value="1"/>
</dbReference>
<dbReference type="Gene3D" id="3.90.320.10">
    <property type="match status" value="1"/>
</dbReference>
<evidence type="ECO:0000256" key="16">
    <source>
        <dbReference type="ARBA" id="ARBA00023004"/>
    </source>
</evidence>
<dbReference type="CDD" id="cd18041">
    <property type="entry name" value="DEXXQc_DNA2"/>
    <property type="match status" value="1"/>
</dbReference>
<evidence type="ECO:0000259" key="25">
    <source>
        <dbReference type="Pfam" id="PF13086"/>
    </source>
</evidence>
<gene>
    <name evidence="27" type="ORF">DSTB1V02_LOCUS2419</name>
</gene>
<dbReference type="Pfam" id="PF21123">
    <property type="entry name" value="Dna2_Rift"/>
    <property type="match status" value="1"/>
</dbReference>
<evidence type="ECO:0000256" key="4">
    <source>
        <dbReference type="ARBA" id="ARBA00007913"/>
    </source>
</evidence>
<evidence type="ECO:0000256" key="9">
    <source>
        <dbReference type="ARBA" id="ARBA00022722"/>
    </source>
</evidence>
<dbReference type="GO" id="GO:0005739">
    <property type="term" value="C:mitochondrion"/>
    <property type="evidence" value="ECO:0007669"/>
    <property type="project" value="UniProtKB-SubCell"/>
</dbReference>
<dbReference type="OrthoDB" id="306218at2759"/>
<evidence type="ECO:0000256" key="10">
    <source>
        <dbReference type="ARBA" id="ARBA00022723"/>
    </source>
</evidence>
<sequence length="953" mass="107139">MVKPTVKAKRSDKQKSEPSKGQTRISSFFGRNAQNEENRCLPETPPKPITFEKPQEMSPDLFASVSNTPQEPLQWSPDFAAETPTRANTKNDCDPELVSIKPQPMRLMKRPATKGTGISPNPKKEVSNSKFTMRNVEVSHVRRCLTPKKEDRKMLLKELEAQFIPETTGKSLGDWFPKEEETDNDLLEEFLNMSPFKDVTNNRRDLSSKKASEIEKRLPQKYHRCTVVEVDRSEYPKSVRLLLRPENETQLQVCILRSFWMETPLKEGDTVNVECQDTEEWVIDGTQGLLVLHPDCLMSGTSVVAGVFCRRKAVLNELFKGYDPPNKHMVIGSLLHQVFQKAMKERVSDENMLRRSIEEAVKEPDILSQLYAISYSVSTLMEEAEAYIQPMSKWIQKHCRPNDTLQVLEVQDIEENIWSPRFGVKGKVDLTVEVKIHGKKKVLPLELKTGKASFSAEHKGQVTLYSMMMAERRNDPEGGILLYLKDGSMEMVSGGEKEKQGLMQLRNDLASHLNQKPIVDGEGSHHTLPTLPPVISHPRACPSCPQLLPCSIYQQSVEKFIPAPPHPMSDLVPQAIGHLKPEDFAFATRWFLLCALEDQAERDSSQMHSLWMPHCSKEKEGPGLQNLSLKSSKPSSLLSHIHVFESQMSLETVDQVSVGDGVIVSTQDGMFLAVSMGTITDLLPHSIVINLDKDLLALKELNGKQFRADKQEFLGSTRGICLSNLMRLMENDPVSTNLRQFIIHKYALFCFILMGNSMRSRKGKGLKKEIATKCRDLLRGLNEPQQRAVLHSLLVEDFLLIKGMPGTGKTWTIVTLVNVCVRLGQTVLLTSYTHSAVDNILLKLLGSVEFLRLGRASRVHPQVLPHSEAVLASSLSTLEELERLYMSKPVVATTCLGVRHPLLTRRTFDVCIVDEAAQTLELAALGPLFSARKFVLVGDSDQLPPVVKSHQAR</sequence>
<evidence type="ECO:0000259" key="26">
    <source>
        <dbReference type="Pfam" id="PF21123"/>
    </source>
</evidence>
<name>A0A7R8ZZB0_9CRUS</name>
<evidence type="ECO:0000256" key="20">
    <source>
        <dbReference type="ARBA" id="ARBA00023268"/>
    </source>
</evidence>
<evidence type="ECO:0000256" key="13">
    <source>
        <dbReference type="ARBA" id="ARBA00022801"/>
    </source>
</evidence>
<dbReference type="CDD" id="cd22318">
    <property type="entry name" value="DNA2_N-like"/>
    <property type="match status" value="1"/>
</dbReference>
<keyword evidence="19" id="KW-0539">Nucleus</keyword>
<keyword evidence="17" id="KW-0411">Iron-sulfur</keyword>
<evidence type="ECO:0000256" key="3">
    <source>
        <dbReference type="ARBA" id="ARBA00004173"/>
    </source>
</evidence>
<dbReference type="Pfam" id="PF13086">
    <property type="entry name" value="AAA_11"/>
    <property type="match status" value="2"/>
</dbReference>
<dbReference type="GO" id="GO:0005524">
    <property type="term" value="F:ATP binding"/>
    <property type="evidence" value="ECO:0007669"/>
    <property type="project" value="UniProtKB-KW"/>
</dbReference>
<evidence type="ECO:0000256" key="7">
    <source>
        <dbReference type="ARBA" id="ARBA00022485"/>
    </source>
</evidence>
<evidence type="ECO:0000256" key="5">
    <source>
        <dbReference type="ARBA" id="ARBA00012551"/>
    </source>
</evidence>
<keyword evidence="15" id="KW-0067">ATP-binding</keyword>
<dbReference type="PANTHER" id="PTHR36531:SF6">
    <property type="entry name" value="DNA REPLICATION ATP-DEPENDENT HELICASE_NUCLEASE DNA2"/>
    <property type="match status" value="1"/>
</dbReference>
<dbReference type="Proteomes" id="UP000677054">
    <property type="component" value="Unassembled WGS sequence"/>
</dbReference>
<dbReference type="InterPro" id="IPR026851">
    <property type="entry name" value="Dna2/JHS1_DEXXQ-box"/>
</dbReference>
<dbReference type="GO" id="GO:0016787">
    <property type="term" value="F:hydrolase activity"/>
    <property type="evidence" value="ECO:0007669"/>
    <property type="project" value="UniProtKB-KW"/>
</dbReference>
<keyword evidence="18" id="KW-0496">Mitochondrion</keyword>
<keyword evidence="9" id="KW-0540">Nuclease</keyword>
<keyword evidence="20" id="KW-0511">Multifunctional enzyme</keyword>
<evidence type="ECO:0000256" key="8">
    <source>
        <dbReference type="ARBA" id="ARBA00022705"/>
    </source>
</evidence>
<evidence type="ECO:0000256" key="11">
    <source>
        <dbReference type="ARBA" id="ARBA00022741"/>
    </source>
</evidence>
<evidence type="ECO:0000256" key="1">
    <source>
        <dbReference type="ARBA" id="ARBA00001966"/>
    </source>
</evidence>
<dbReference type="PANTHER" id="PTHR36531">
    <property type="entry name" value="CRISPR-ASSOCIATED EXONUCLEASE CAS4"/>
    <property type="match status" value="1"/>
</dbReference>
<dbReference type="InterPro" id="IPR014808">
    <property type="entry name" value="DNA_replication_fac_Dna2_N"/>
</dbReference>
<evidence type="ECO:0000256" key="2">
    <source>
        <dbReference type="ARBA" id="ARBA00004123"/>
    </source>
</evidence>
<evidence type="ECO:0000256" key="19">
    <source>
        <dbReference type="ARBA" id="ARBA00023242"/>
    </source>
</evidence>
<dbReference type="InterPro" id="IPR041677">
    <property type="entry name" value="DNA2/NAM7_AAA_11"/>
</dbReference>
<evidence type="ECO:0000256" key="23">
    <source>
        <dbReference type="SAM" id="MobiDB-lite"/>
    </source>
</evidence>
<keyword evidence="28" id="KW-1185">Reference proteome</keyword>
<feature type="domain" description="DNA2/NAM7 helicase helicase" evidence="25">
    <location>
        <begin position="781"/>
        <end position="871"/>
    </location>
</feature>
<feature type="compositionally biased region" description="Basic and acidic residues" evidence="23">
    <location>
        <begin position="9"/>
        <end position="18"/>
    </location>
</feature>
<evidence type="ECO:0000256" key="22">
    <source>
        <dbReference type="ARBA" id="ARBA00047995"/>
    </source>
</evidence>
<feature type="domain" description="DNA2 rift barrel" evidence="26">
    <location>
        <begin position="636"/>
        <end position="712"/>
    </location>
</feature>
<dbReference type="GO" id="GO:0006260">
    <property type="term" value="P:DNA replication"/>
    <property type="evidence" value="ECO:0007669"/>
    <property type="project" value="UniProtKB-KW"/>
</dbReference>
<keyword evidence="7" id="KW-0004">4Fe-4S</keyword>
<reference evidence="27" key="1">
    <citation type="submission" date="2020-11" db="EMBL/GenBank/DDBJ databases">
        <authorList>
            <person name="Tran Van P."/>
        </authorList>
    </citation>
    <scope>NUCLEOTIDE SEQUENCE</scope>
</reference>
<dbReference type="InterPro" id="IPR011604">
    <property type="entry name" value="PDDEXK-like_dom_sf"/>
</dbReference>
<evidence type="ECO:0000259" key="24">
    <source>
        <dbReference type="Pfam" id="PF08696"/>
    </source>
</evidence>
<dbReference type="EC" id="3.6.4.12" evidence="5"/>
<evidence type="ECO:0000313" key="27">
    <source>
        <dbReference type="EMBL" id="CAD7242453.1"/>
    </source>
</evidence>
<keyword evidence="16" id="KW-0408">Iron</keyword>
<keyword evidence="10" id="KW-0479">Metal-binding</keyword>
<evidence type="ECO:0000256" key="14">
    <source>
        <dbReference type="ARBA" id="ARBA00022806"/>
    </source>
</evidence>
<keyword evidence="14" id="KW-0347">Helicase</keyword>
<dbReference type="Pfam" id="PF08696">
    <property type="entry name" value="Dna2"/>
    <property type="match status" value="1"/>
</dbReference>
<dbReference type="AlphaFoldDB" id="A0A7R8ZZB0"/>
<comment type="subcellular location">
    <subcellularLocation>
        <location evidence="3">Mitochondrion</location>
    </subcellularLocation>
    <subcellularLocation>
        <location evidence="2">Nucleus</location>
    </subcellularLocation>
</comment>
<dbReference type="GO" id="GO:0051539">
    <property type="term" value="F:4 iron, 4 sulfur cluster binding"/>
    <property type="evidence" value="ECO:0007669"/>
    <property type="project" value="UniProtKB-KW"/>
</dbReference>
<protein>
    <recommendedName>
        <fullName evidence="6">DNA replication ATP-dependent helicase/nuclease DNA2</fullName>
        <ecNumber evidence="5">3.6.4.12</ecNumber>
    </recommendedName>
    <alternativeName>
        <fullName evidence="21">DNA replication ATP-dependent helicase-like homolog</fullName>
    </alternativeName>
</protein>
<organism evidence="27">
    <name type="scientific">Darwinula stevensoni</name>
    <dbReference type="NCBI Taxonomy" id="69355"/>
    <lineage>
        <taxon>Eukaryota</taxon>
        <taxon>Metazoa</taxon>
        <taxon>Ecdysozoa</taxon>
        <taxon>Arthropoda</taxon>
        <taxon>Crustacea</taxon>
        <taxon>Oligostraca</taxon>
        <taxon>Ostracoda</taxon>
        <taxon>Podocopa</taxon>
        <taxon>Podocopida</taxon>
        <taxon>Darwinulocopina</taxon>
        <taxon>Darwinuloidea</taxon>
        <taxon>Darwinulidae</taxon>
        <taxon>Darwinula</taxon>
    </lineage>
</organism>
<feature type="domain" description="DNA2/NAM7 helicase helicase" evidence="25">
    <location>
        <begin position="887"/>
        <end position="949"/>
    </location>
</feature>
<keyword evidence="8" id="KW-0235">DNA replication</keyword>
<proteinExistence type="inferred from homology"/>
<evidence type="ECO:0000256" key="15">
    <source>
        <dbReference type="ARBA" id="ARBA00022840"/>
    </source>
</evidence>
<evidence type="ECO:0000313" key="28">
    <source>
        <dbReference type="Proteomes" id="UP000677054"/>
    </source>
</evidence>
<dbReference type="InterPro" id="IPR048459">
    <property type="entry name" value="DNA2_Rift"/>
</dbReference>